<protein>
    <submittedName>
        <fullName evidence="3">Outer membrane family protein</fullName>
    </submittedName>
</protein>
<dbReference type="Proteomes" id="UP001240777">
    <property type="component" value="Unassembled WGS sequence"/>
</dbReference>
<reference evidence="2 4" key="3">
    <citation type="journal article" date="2024" name="Syst. Appl. Microbiol.">
        <title>Helicobacter cappadocius sp. nov., from lizards: The first psychrotrophic Helicobacter species.</title>
        <authorList>
            <person name="Aydin F."/>
            <person name="Tarhane S."/>
            <person name="Karakaya E."/>
            <person name="Abay S."/>
            <person name="Kayman T."/>
            <person name="Guran O."/>
            <person name="Bozkurt E."/>
            <person name="Uzum N."/>
            <person name="Avci A."/>
            <person name="Olgun K."/>
            <person name="Jablonski D."/>
            <person name="Guran C."/>
            <person name="Burcin Saticioglu I."/>
        </authorList>
    </citation>
    <scope>NUCLEOTIDE SEQUENCE [LARGE SCALE GENOMIC DNA]</scope>
    <source>
        <strain evidence="2">Faydin-H75</strain>
        <strain evidence="4">faydin-H76</strain>
    </source>
</reference>
<evidence type="ECO:0000313" key="3">
    <source>
        <dbReference type="EMBL" id="MDP2538667.1"/>
    </source>
</evidence>
<evidence type="ECO:0000313" key="4">
    <source>
        <dbReference type="Proteomes" id="UP001177258"/>
    </source>
</evidence>
<organism evidence="3 4">
    <name type="scientific">Helicobacter cappadocius</name>
    <dbReference type="NCBI Taxonomy" id="3063998"/>
    <lineage>
        <taxon>Bacteria</taxon>
        <taxon>Pseudomonadati</taxon>
        <taxon>Campylobacterota</taxon>
        <taxon>Epsilonproteobacteria</taxon>
        <taxon>Campylobacterales</taxon>
        <taxon>Helicobacteraceae</taxon>
        <taxon>Helicobacter</taxon>
    </lineage>
</organism>
<dbReference type="RefSeq" id="WP_305517625.1">
    <property type="nucleotide sequence ID" value="NZ_JAUPEV010000014.1"/>
</dbReference>
<dbReference type="EMBL" id="JAUYZK010000003">
    <property type="protein sequence ID" value="MDP2538667.1"/>
    <property type="molecule type" value="Genomic_DNA"/>
</dbReference>
<feature type="signal peptide" evidence="1">
    <location>
        <begin position="1"/>
        <end position="19"/>
    </location>
</feature>
<proteinExistence type="predicted"/>
<keyword evidence="1" id="KW-0732">Signal</keyword>
<dbReference type="Proteomes" id="UP001177258">
    <property type="component" value="Unassembled WGS sequence"/>
</dbReference>
<gene>
    <name evidence="2" type="ORF">Q5I04_07705</name>
    <name evidence="3" type="ORF">Q5I06_02570</name>
</gene>
<accession>A0AA90PI27</accession>
<keyword evidence="5" id="KW-1185">Reference proteome</keyword>
<reference evidence="2" key="2">
    <citation type="submission" date="2023-07" db="EMBL/GenBank/DDBJ databases">
        <authorList>
            <person name="Aydin F."/>
            <person name="Tarhane S."/>
            <person name="Saticioglu I.B."/>
            <person name="Karakaya E."/>
            <person name="Abay S."/>
            <person name="Guran O."/>
            <person name="Bozkurt E."/>
            <person name="Uzum N."/>
            <person name="Olgun K."/>
            <person name="Jablonski D."/>
        </authorList>
    </citation>
    <scope>NUCLEOTIDE SEQUENCE</scope>
    <source>
        <strain evidence="2">Faydin-H75</strain>
    </source>
</reference>
<dbReference type="Pfam" id="PF02521">
    <property type="entry name" value="HP_OMP_2"/>
    <property type="match status" value="1"/>
</dbReference>
<evidence type="ECO:0000256" key="1">
    <source>
        <dbReference type="SAM" id="SignalP"/>
    </source>
</evidence>
<sequence>MLRKLVLCCLSIYGGIVFADNIKSPQDALMKGVINGHIGAFFQQSTKQDPTYGDLNMSLAYQSQRFMGYKVGAEAWLVPRLYQGKTGDFDRAQDLFVFTKLYGDFYNQYEKFKMTLGRYEINEQWITHNTEGLSLSYDKLDNISLKFVWAFRNAYVENYYLSGFRKMYGWAGAILFQGDIQIPNAPVKIKPYLYFAPGVFISPGIDVDLHLPLKSGIYFDSHIYLLSYVADKKYYGASGSSGLVWLEGLVGLGNMQGGLGLSTVGGGQGANRIDAFGQHTPFERATGMFYGNSTTIYGFASADITNYAKIYGALRGSFINGKSVFNWEAKVNFTPIKGVELGISILGMANQTDAIGYFNDTKNYIMGRGFVQYKF</sequence>
<dbReference type="EMBL" id="JAUPEV010000014">
    <property type="protein sequence ID" value="MDO7253787.1"/>
    <property type="molecule type" value="Genomic_DNA"/>
</dbReference>
<dbReference type="AlphaFoldDB" id="A0AA90PI27"/>
<evidence type="ECO:0000313" key="2">
    <source>
        <dbReference type="EMBL" id="MDO7253787.1"/>
    </source>
</evidence>
<comment type="caution">
    <text evidence="3">The sequence shown here is derived from an EMBL/GenBank/DDBJ whole genome shotgun (WGS) entry which is preliminary data.</text>
</comment>
<reference evidence="3 5" key="1">
    <citation type="submission" date="2023-07" db="EMBL/GenBank/DDBJ databases">
        <title>Unpublished Manusciprt.</title>
        <authorList>
            <person name="Aydin F."/>
            <person name="Tarhane S."/>
            <person name="Saticioglu I.B."/>
            <person name="Karakaya E."/>
            <person name="Abay S."/>
            <person name="Guran O."/>
            <person name="Bozkurt E."/>
            <person name="Uzum N."/>
            <person name="Olgun K."/>
            <person name="Jablonski D."/>
        </authorList>
    </citation>
    <scope>NUCLEOTIDE SEQUENCE</scope>
    <source>
        <strain evidence="5">faydin-H75</strain>
        <strain evidence="3">Faydin-H76</strain>
    </source>
</reference>
<name>A0AA90PI27_9HELI</name>
<evidence type="ECO:0000313" key="5">
    <source>
        <dbReference type="Proteomes" id="UP001240777"/>
    </source>
</evidence>
<feature type="chain" id="PRO_5041639833" evidence="1">
    <location>
        <begin position="20"/>
        <end position="375"/>
    </location>
</feature>
<dbReference type="InterPro" id="IPR003678">
    <property type="entry name" value="Put_OMP"/>
</dbReference>